<keyword evidence="2" id="KW-0472">Membrane</keyword>
<comment type="caution">
    <text evidence="3">The sequence shown here is derived from an EMBL/GenBank/DDBJ whole genome shotgun (WGS) entry which is preliminary data.</text>
</comment>
<dbReference type="EMBL" id="JBHUPG010000031">
    <property type="protein sequence ID" value="MFD2913460.1"/>
    <property type="molecule type" value="Genomic_DNA"/>
</dbReference>
<name>A0ABW5ZM08_9BACL</name>
<accession>A0ABW5ZM08</accession>
<sequence length="87" mass="9883">MKQLQAIIGIPSAILLLLGLYFSYQPLLYIALAGCFAALVIRQVRLHKYSYMLGHPDRRYDESGYDASADPLDQAETYAAEEEEREK</sequence>
<feature type="transmembrane region" description="Helical" evidence="2">
    <location>
        <begin position="7"/>
        <end position="22"/>
    </location>
</feature>
<organism evidence="3 4">
    <name type="scientific">Jeotgalibacillus terrae</name>
    <dbReference type="NCBI Taxonomy" id="587735"/>
    <lineage>
        <taxon>Bacteria</taxon>
        <taxon>Bacillati</taxon>
        <taxon>Bacillota</taxon>
        <taxon>Bacilli</taxon>
        <taxon>Bacillales</taxon>
        <taxon>Caryophanaceae</taxon>
        <taxon>Jeotgalibacillus</taxon>
    </lineage>
</organism>
<dbReference type="Proteomes" id="UP001597561">
    <property type="component" value="Unassembled WGS sequence"/>
</dbReference>
<evidence type="ECO:0000256" key="2">
    <source>
        <dbReference type="SAM" id="Phobius"/>
    </source>
</evidence>
<protein>
    <recommendedName>
        <fullName evidence="5">ATP-dependent Lon protease</fullName>
    </recommendedName>
</protein>
<evidence type="ECO:0008006" key="5">
    <source>
        <dbReference type="Google" id="ProtNLM"/>
    </source>
</evidence>
<evidence type="ECO:0000313" key="3">
    <source>
        <dbReference type="EMBL" id="MFD2913460.1"/>
    </source>
</evidence>
<reference evidence="4" key="1">
    <citation type="journal article" date="2019" name="Int. J. Syst. Evol. Microbiol.">
        <title>The Global Catalogue of Microorganisms (GCM) 10K type strain sequencing project: providing services to taxonomists for standard genome sequencing and annotation.</title>
        <authorList>
            <consortium name="The Broad Institute Genomics Platform"/>
            <consortium name="The Broad Institute Genome Sequencing Center for Infectious Disease"/>
            <person name="Wu L."/>
            <person name="Ma J."/>
        </authorList>
    </citation>
    <scope>NUCLEOTIDE SEQUENCE [LARGE SCALE GENOMIC DNA]</scope>
    <source>
        <strain evidence="4">KCTC 13528</strain>
    </source>
</reference>
<keyword evidence="4" id="KW-1185">Reference proteome</keyword>
<keyword evidence="2" id="KW-0812">Transmembrane</keyword>
<feature type="region of interest" description="Disordered" evidence="1">
    <location>
        <begin position="62"/>
        <end position="87"/>
    </location>
</feature>
<proteinExistence type="predicted"/>
<dbReference type="RefSeq" id="WP_204728378.1">
    <property type="nucleotide sequence ID" value="NZ_JAFBDK010000003.1"/>
</dbReference>
<evidence type="ECO:0000256" key="1">
    <source>
        <dbReference type="SAM" id="MobiDB-lite"/>
    </source>
</evidence>
<evidence type="ECO:0000313" key="4">
    <source>
        <dbReference type="Proteomes" id="UP001597561"/>
    </source>
</evidence>
<gene>
    <name evidence="3" type="ORF">ACFS5P_16355</name>
</gene>
<keyword evidence="2" id="KW-1133">Transmembrane helix</keyword>
<dbReference type="PROSITE" id="PS51257">
    <property type="entry name" value="PROKAR_LIPOPROTEIN"/>
    <property type="match status" value="1"/>
</dbReference>